<reference evidence="1" key="1">
    <citation type="submission" date="2021-05" db="EMBL/GenBank/DDBJ databases">
        <authorList>
            <person name="Scholz U."/>
            <person name="Mascher M."/>
            <person name="Fiebig A."/>
        </authorList>
    </citation>
    <scope>NUCLEOTIDE SEQUENCE [LARGE SCALE GENOMIC DNA]</scope>
</reference>
<reference evidence="1" key="2">
    <citation type="submission" date="2025-09" db="UniProtKB">
        <authorList>
            <consortium name="EnsemblPlants"/>
        </authorList>
    </citation>
    <scope>IDENTIFICATION</scope>
</reference>
<name>A0ACD5UAN0_AVESA</name>
<evidence type="ECO:0000313" key="1">
    <source>
        <dbReference type="EnsemblPlants" id="AVESA.00010b.r2.2AG0217170.1.CDS"/>
    </source>
</evidence>
<keyword evidence="2" id="KW-1185">Reference proteome</keyword>
<proteinExistence type="predicted"/>
<sequence length="233" mass="25496">MLVTQLATPLCHGPCRAAILGSHGEVATGDAATGSGAVGGRGVAGGCSIGDAVTVTDTECIHEFVPSEGDSVFGYFVVFNNGISRSSDQPGIYLTVTSPSGDTICTLKGNSGENIEFKAPRGGTYKFCFHNPYGAPTTVSLFIHVERIPNEHNLGKYGRKPEEEAMKKRFEEWMVRHHRTYKDEEEKAQRYKLFKDCASRVDKLNALGDGVTYKTNDFCDRSEEEMRPYHSAD</sequence>
<dbReference type="EnsemblPlants" id="AVESA.00010b.r2.2AG0217170.1">
    <property type="protein sequence ID" value="AVESA.00010b.r2.2AG0217170.1.CDS"/>
    <property type="gene ID" value="AVESA.00010b.r2.2AG0217170"/>
</dbReference>
<evidence type="ECO:0000313" key="2">
    <source>
        <dbReference type="Proteomes" id="UP001732700"/>
    </source>
</evidence>
<protein>
    <submittedName>
        <fullName evidence="1">Uncharacterized protein</fullName>
    </submittedName>
</protein>
<dbReference type="Proteomes" id="UP001732700">
    <property type="component" value="Chromosome 2A"/>
</dbReference>
<accession>A0ACD5UAN0</accession>
<organism evidence="1 2">
    <name type="scientific">Avena sativa</name>
    <name type="common">Oat</name>
    <dbReference type="NCBI Taxonomy" id="4498"/>
    <lineage>
        <taxon>Eukaryota</taxon>
        <taxon>Viridiplantae</taxon>
        <taxon>Streptophyta</taxon>
        <taxon>Embryophyta</taxon>
        <taxon>Tracheophyta</taxon>
        <taxon>Spermatophyta</taxon>
        <taxon>Magnoliopsida</taxon>
        <taxon>Liliopsida</taxon>
        <taxon>Poales</taxon>
        <taxon>Poaceae</taxon>
        <taxon>BOP clade</taxon>
        <taxon>Pooideae</taxon>
        <taxon>Poodae</taxon>
        <taxon>Poeae</taxon>
        <taxon>Poeae Chloroplast Group 1 (Aveneae type)</taxon>
        <taxon>Aveninae</taxon>
        <taxon>Avena</taxon>
    </lineage>
</organism>